<keyword evidence="2" id="KW-1185">Reference proteome</keyword>
<protein>
    <submittedName>
        <fullName evidence="1">Type I-F CRISPR-associated endoribonuclease Cas6/Csy4</fullName>
    </submittedName>
</protein>
<gene>
    <name evidence="1" type="primary">cas6f</name>
    <name evidence="1" type="ORF">RS130_19540</name>
</gene>
<dbReference type="EMBL" id="JAWDIO010000002">
    <property type="protein sequence ID" value="MDU0355785.1"/>
    <property type="molecule type" value="Genomic_DNA"/>
</dbReference>
<dbReference type="Gene3D" id="3.30.70.2540">
    <property type="entry name" value="CRISPR-associated endoribonuclease Cas6/Csy4"/>
    <property type="match status" value="1"/>
</dbReference>
<dbReference type="Proteomes" id="UP001247805">
    <property type="component" value="Unassembled WGS sequence"/>
</dbReference>
<sequence>MDSYIDIRIQPDAEMRANVLLNKVYSKLHKGLHDIRATNIGASFPDYKVLLGTVIRLHGTDKTLSDFQSKNWLGGLSGYCRMGEILPVPQKVKYCNVSRWQHNMSESHLRRLIKRGSITQDKIKAYKAKMFVSQMTTLPYLELESTSTGKHHRRYIQMSELYDEPVNGDFDTFGLSKTATIPWF</sequence>
<dbReference type="InterPro" id="IPR042564">
    <property type="entry name" value="CRISPR-Cas6/Csy4_sf"/>
</dbReference>
<reference evidence="1 2" key="1">
    <citation type="submission" date="2023-10" db="EMBL/GenBank/DDBJ databases">
        <title>Glaciecola aquimarina strain GGW-M5 nov., isolated from a coastal seawater.</title>
        <authorList>
            <person name="Bayburt H."/>
            <person name="Kim J.M."/>
            <person name="Choi B.J."/>
            <person name="Jeon C.O."/>
        </authorList>
    </citation>
    <scope>NUCLEOTIDE SEQUENCE [LARGE SCALE GENOMIC DNA]</scope>
    <source>
        <strain evidence="1 2">KCTC 32108</strain>
    </source>
</reference>
<name>A0ABU3T0K3_9ALTE</name>
<dbReference type="Pfam" id="PF09618">
    <property type="entry name" value="Cas_Csy4"/>
    <property type="match status" value="1"/>
</dbReference>
<accession>A0ABU3T0K3</accession>
<evidence type="ECO:0000313" key="1">
    <source>
        <dbReference type="EMBL" id="MDU0355785.1"/>
    </source>
</evidence>
<evidence type="ECO:0000313" key="2">
    <source>
        <dbReference type="Proteomes" id="UP001247805"/>
    </source>
</evidence>
<dbReference type="InterPro" id="IPR013396">
    <property type="entry name" value="CRISPR-assoc_prot_Csy4"/>
</dbReference>
<organism evidence="1 2">
    <name type="scientific">Paraglaciecola aquimarina</name>
    <dbReference type="NCBI Taxonomy" id="1235557"/>
    <lineage>
        <taxon>Bacteria</taxon>
        <taxon>Pseudomonadati</taxon>
        <taxon>Pseudomonadota</taxon>
        <taxon>Gammaproteobacteria</taxon>
        <taxon>Alteromonadales</taxon>
        <taxon>Alteromonadaceae</taxon>
        <taxon>Paraglaciecola</taxon>
    </lineage>
</organism>
<comment type="caution">
    <text evidence="1">The sequence shown here is derived from an EMBL/GenBank/DDBJ whole genome shotgun (WGS) entry which is preliminary data.</text>
</comment>
<proteinExistence type="predicted"/>
<dbReference type="RefSeq" id="WP_316027307.1">
    <property type="nucleotide sequence ID" value="NZ_JAWDIO010000002.1"/>
</dbReference>
<dbReference type="NCBIfam" id="TIGR02563">
    <property type="entry name" value="cas_Csy4"/>
    <property type="match status" value="1"/>
</dbReference>
<dbReference type="CDD" id="cd09739">
    <property type="entry name" value="Cas6_I-F"/>
    <property type="match status" value="1"/>
</dbReference>